<reference evidence="2" key="1">
    <citation type="submission" date="2016-10" db="EMBL/GenBank/DDBJ databases">
        <authorList>
            <person name="Varghese N."/>
            <person name="Submissions S."/>
        </authorList>
    </citation>
    <scope>NUCLEOTIDE SEQUENCE [LARGE SCALE GENOMIC DNA]</scope>
    <source>
        <strain evidence="2">CBMB127</strain>
    </source>
</reference>
<dbReference type="EMBL" id="FNFX01000001">
    <property type="protein sequence ID" value="SDK23385.1"/>
    <property type="molecule type" value="Genomic_DNA"/>
</dbReference>
<evidence type="ECO:0000313" key="1">
    <source>
        <dbReference type="EMBL" id="SDK23385.1"/>
    </source>
</evidence>
<evidence type="ECO:0000313" key="2">
    <source>
        <dbReference type="Proteomes" id="UP000198629"/>
    </source>
</evidence>
<dbReference type="Proteomes" id="UP000198629">
    <property type="component" value="Unassembled WGS sequence"/>
</dbReference>
<dbReference type="AlphaFoldDB" id="A0A1G9A9V3"/>
<sequence>MKTPIEFNPLMTTIKEWKAYATHLRCELTKAQMVNKIKVEESNSVLSIQIDVKDTDGFTFQSNLSNDDNNLLARLNSEICDSLSYYIKSKIITLENVYHKPRNKYFSFRANDTSFYLAINKKSKKQNELMAA</sequence>
<protein>
    <submittedName>
        <fullName evidence="1">Uncharacterized protein</fullName>
    </submittedName>
</protein>
<organism evidence="1 2">
    <name type="scientific">Methylophilus rhizosphaerae</name>
    <dbReference type="NCBI Taxonomy" id="492660"/>
    <lineage>
        <taxon>Bacteria</taxon>
        <taxon>Pseudomonadati</taxon>
        <taxon>Pseudomonadota</taxon>
        <taxon>Betaproteobacteria</taxon>
        <taxon>Nitrosomonadales</taxon>
        <taxon>Methylophilaceae</taxon>
        <taxon>Methylophilus</taxon>
    </lineage>
</organism>
<proteinExistence type="predicted"/>
<accession>A0A1G9A9V3</accession>
<gene>
    <name evidence="1" type="ORF">SAMN05192566_0735</name>
</gene>
<keyword evidence="2" id="KW-1185">Reference proteome</keyword>
<name>A0A1G9A9V3_9PROT</name>
<dbReference type="STRING" id="492660.SAMN05192566_0735"/>
<dbReference type="RefSeq" id="WP_091470076.1">
    <property type="nucleotide sequence ID" value="NZ_FNFX01000001.1"/>
</dbReference>